<proteinExistence type="predicted"/>
<sequence length="418" mass="45890">MAATCKKQSNNTPVTPVDSSLVNLRHLDYLYTPFQLAAANVAGIYIYSEAPDYHVVADADEGFTCVDDVARALQVYCRSKSFDVDTAIQNKAFNLARFIVGMQSSNGYFYNFVFPNLTINTSGSTSVNIPNWWSWRALYALSETAPKIRTRDAALAGTMELSIEKLVTRIKADLVNIPKDPEIVNGIIIPKWLPAGSGTDQAAIMILGLIPYALANNDAVIRNYIQKLADGIGMMQQGDALHFPYSCILSWANTWHAYGGDQAYALMKAGQFLGDPTYSAKGMAEVDNFYPWLLKNGMKSSFVVESNGTEIRLSSEKTYEQIAYGIRPMVTAATEAYRVTKDDKYADMAGHLAAWFFGANDAQATMYSTATGRGFDGIQSSSSINRNSGAESTIEALIAMQHVEAYPSIKTALLKYKK</sequence>
<accession>A0A1M4UF12</accession>
<reference evidence="1 2" key="1">
    <citation type="submission" date="2016-11" db="EMBL/GenBank/DDBJ databases">
        <authorList>
            <person name="Jaros S."/>
            <person name="Januszkiewicz K."/>
            <person name="Wedrychowicz H."/>
        </authorList>
    </citation>
    <scope>NUCLEOTIDE SEQUENCE [LARGE SCALE GENOMIC DNA]</scope>
    <source>
        <strain evidence="1 2">DSM 18119</strain>
    </source>
</reference>
<protein>
    <submittedName>
        <fullName evidence="1">Uncharacterized protein</fullName>
    </submittedName>
</protein>
<dbReference type="Proteomes" id="UP000184048">
    <property type="component" value="Unassembled WGS sequence"/>
</dbReference>
<evidence type="ECO:0000313" key="1">
    <source>
        <dbReference type="EMBL" id="SHE55208.1"/>
    </source>
</evidence>
<dbReference type="SUPFAM" id="SSF48208">
    <property type="entry name" value="Six-hairpin glycosidases"/>
    <property type="match status" value="1"/>
</dbReference>
<dbReference type="InterPro" id="IPR008928">
    <property type="entry name" value="6-hairpin_glycosidase_sf"/>
</dbReference>
<organism evidence="1 2">
    <name type="scientific">Flavisolibacter ginsengisoli DSM 18119</name>
    <dbReference type="NCBI Taxonomy" id="1121884"/>
    <lineage>
        <taxon>Bacteria</taxon>
        <taxon>Pseudomonadati</taxon>
        <taxon>Bacteroidota</taxon>
        <taxon>Chitinophagia</taxon>
        <taxon>Chitinophagales</taxon>
        <taxon>Chitinophagaceae</taxon>
        <taxon>Flavisolibacter</taxon>
    </lineage>
</organism>
<dbReference type="STRING" id="1121884.SAMN02745131_00626"/>
<dbReference type="AlphaFoldDB" id="A0A1M4UF12"/>
<keyword evidence="2" id="KW-1185">Reference proteome</keyword>
<dbReference type="GO" id="GO:0005975">
    <property type="term" value="P:carbohydrate metabolic process"/>
    <property type="evidence" value="ECO:0007669"/>
    <property type="project" value="InterPro"/>
</dbReference>
<evidence type="ECO:0000313" key="2">
    <source>
        <dbReference type="Proteomes" id="UP000184048"/>
    </source>
</evidence>
<gene>
    <name evidence="1" type="ORF">SAMN02745131_00626</name>
</gene>
<name>A0A1M4UF12_9BACT</name>
<dbReference type="EMBL" id="FQUU01000002">
    <property type="protein sequence ID" value="SHE55208.1"/>
    <property type="molecule type" value="Genomic_DNA"/>
</dbReference>